<dbReference type="GO" id="GO:0004222">
    <property type="term" value="F:metalloendopeptidase activity"/>
    <property type="evidence" value="ECO:0007669"/>
    <property type="project" value="InterPro"/>
</dbReference>
<evidence type="ECO:0000256" key="3">
    <source>
        <dbReference type="ARBA" id="ARBA00022801"/>
    </source>
</evidence>
<dbReference type="PANTHER" id="PTHR34978">
    <property type="entry name" value="POSSIBLE SENSOR-TRANSDUCER PROTEIN BLAR"/>
    <property type="match status" value="1"/>
</dbReference>
<keyword evidence="3 6" id="KW-0378">Hydrolase</keyword>
<keyword evidence="1 6" id="KW-0645">Protease</keyword>
<accession>A0A1U9QPF6</accession>
<evidence type="ECO:0000313" key="9">
    <source>
        <dbReference type="EMBL" id="AQU66087.1"/>
    </source>
</evidence>
<feature type="domain" description="Peptidase M48" evidence="8">
    <location>
        <begin position="116"/>
        <end position="193"/>
    </location>
</feature>
<protein>
    <recommendedName>
        <fullName evidence="8">Peptidase M48 domain-containing protein</fullName>
    </recommendedName>
</protein>
<dbReference type="AlphaFoldDB" id="A0A1U9QPF6"/>
<dbReference type="GO" id="GO:0046872">
    <property type="term" value="F:metal ion binding"/>
    <property type="evidence" value="ECO:0007669"/>
    <property type="project" value="UniProtKB-KW"/>
</dbReference>
<dbReference type="Proteomes" id="UP000189677">
    <property type="component" value="Chromosome"/>
</dbReference>
<evidence type="ECO:0000256" key="6">
    <source>
        <dbReference type="RuleBase" id="RU003983"/>
    </source>
</evidence>
<dbReference type="InterPro" id="IPR001915">
    <property type="entry name" value="Peptidase_M48"/>
</dbReference>
<evidence type="ECO:0000256" key="7">
    <source>
        <dbReference type="SAM" id="Phobius"/>
    </source>
</evidence>
<keyword evidence="4 6" id="KW-0862">Zinc</keyword>
<dbReference type="PANTHER" id="PTHR34978:SF3">
    <property type="entry name" value="SLR0241 PROTEIN"/>
    <property type="match status" value="1"/>
</dbReference>
<dbReference type="KEGG" id="snw:BBN63_07320"/>
<dbReference type="CDD" id="cd07326">
    <property type="entry name" value="M56_BlaR1_MecR1_like"/>
    <property type="match status" value="1"/>
</dbReference>
<dbReference type="OrthoDB" id="9785340at2"/>
<keyword evidence="5 6" id="KW-0482">Metalloprotease</keyword>
<evidence type="ECO:0000259" key="8">
    <source>
        <dbReference type="Pfam" id="PF01435"/>
    </source>
</evidence>
<evidence type="ECO:0000256" key="5">
    <source>
        <dbReference type="ARBA" id="ARBA00023049"/>
    </source>
</evidence>
<feature type="transmembrane region" description="Helical" evidence="7">
    <location>
        <begin position="273"/>
        <end position="293"/>
    </location>
</feature>
<dbReference type="Pfam" id="PF01435">
    <property type="entry name" value="Peptidase_M48"/>
    <property type="match status" value="1"/>
</dbReference>
<dbReference type="GO" id="GO:0006508">
    <property type="term" value="P:proteolysis"/>
    <property type="evidence" value="ECO:0007669"/>
    <property type="project" value="UniProtKB-KW"/>
</dbReference>
<dbReference type="EMBL" id="CP018047">
    <property type="protein sequence ID" value="AQU66087.1"/>
    <property type="molecule type" value="Genomic_DNA"/>
</dbReference>
<dbReference type="RefSeq" id="WP_078074613.1">
    <property type="nucleotide sequence ID" value="NZ_CP018047.1"/>
</dbReference>
<keyword evidence="10" id="KW-1185">Reference proteome</keyword>
<keyword evidence="7" id="KW-0472">Membrane</keyword>
<proteinExistence type="inferred from homology"/>
<dbReference type="InterPro" id="IPR052173">
    <property type="entry name" value="Beta-lactam_resp_regulator"/>
</dbReference>
<sequence length="299" mass="30879">MNAAPALLGCAAAVGVLAPRVMLRGAWPHRAPVLAAAVWFALALSFSVCVALGALHLATPGAHLHGILYSCGAALGVGPPDAGAVRRLGVVVSVAVPTAQVAAFAYHVLRARAARTRHREILDKVGRPSARLGATVLEHATPAAYCLPGRRARIVVSSGAVELLSDAEIAAVVAHERVHIAGRHHLLLAAARSFAVVFRGVPLARHAGQQIPLLLEMAADDGALHRHPQRTLVSAMFEMASAGAAPKGALSAGGRTVQVRLRRILAPARRTHPAFRVTVAGAAALMPLLPLLVACPPGL</sequence>
<feature type="transmembrane region" description="Helical" evidence="7">
    <location>
        <begin position="90"/>
        <end position="109"/>
    </location>
</feature>
<comment type="cofactor">
    <cofactor evidence="6">
        <name>Zn(2+)</name>
        <dbReference type="ChEBI" id="CHEBI:29105"/>
    </cofactor>
    <text evidence="6">Binds 1 zinc ion per subunit.</text>
</comment>
<gene>
    <name evidence="9" type="ORF">BBN63_07320</name>
</gene>
<keyword evidence="7" id="KW-0812">Transmembrane</keyword>
<name>A0A1U9QPF6_STRNV</name>
<comment type="similarity">
    <text evidence="6">Belongs to the peptidase M48 family.</text>
</comment>
<evidence type="ECO:0000313" key="10">
    <source>
        <dbReference type="Proteomes" id="UP000189677"/>
    </source>
</evidence>
<feature type="transmembrane region" description="Helical" evidence="7">
    <location>
        <begin position="33"/>
        <end position="55"/>
    </location>
</feature>
<organism evidence="9 10">
    <name type="scientific">Streptomyces niveus</name>
    <name type="common">Streptomyces spheroides</name>
    <dbReference type="NCBI Taxonomy" id="193462"/>
    <lineage>
        <taxon>Bacteria</taxon>
        <taxon>Bacillati</taxon>
        <taxon>Actinomycetota</taxon>
        <taxon>Actinomycetes</taxon>
        <taxon>Kitasatosporales</taxon>
        <taxon>Streptomycetaceae</taxon>
        <taxon>Streptomyces</taxon>
    </lineage>
</organism>
<dbReference type="Gene3D" id="3.30.2010.10">
    <property type="entry name" value="Metalloproteases ('zincins'), catalytic domain"/>
    <property type="match status" value="1"/>
</dbReference>
<evidence type="ECO:0000256" key="2">
    <source>
        <dbReference type="ARBA" id="ARBA00022723"/>
    </source>
</evidence>
<evidence type="ECO:0000256" key="1">
    <source>
        <dbReference type="ARBA" id="ARBA00022670"/>
    </source>
</evidence>
<keyword evidence="7" id="KW-1133">Transmembrane helix</keyword>
<reference evidence="9 10" key="1">
    <citation type="submission" date="2016-11" db="EMBL/GenBank/DDBJ databases">
        <title>Complete genome sequence of Streptomyces niveus SCSIO 3406.</title>
        <authorList>
            <person name="Zhu Q."/>
            <person name="Cheng W."/>
            <person name="Song Y."/>
            <person name="Li Q."/>
            <person name="Ju J."/>
        </authorList>
    </citation>
    <scope>NUCLEOTIDE SEQUENCE [LARGE SCALE GENOMIC DNA]</scope>
    <source>
        <strain evidence="9 10">SCSIO 3406</strain>
    </source>
</reference>
<keyword evidence="2" id="KW-0479">Metal-binding</keyword>
<evidence type="ECO:0000256" key="4">
    <source>
        <dbReference type="ARBA" id="ARBA00022833"/>
    </source>
</evidence>